<reference evidence="1 2" key="1">
    <citation type="submission" date="2023-02" db="EMBL/GenBank/DDBJ databases">
        <title>LHISI_Scaffold_Assembly.</title>
        <authorList>
            <person name="Stuart O.P."/>
            <person name="Cleave R."/>
            <person name="Magrath M.J.L."/>
            <person name="Mikheyev A.S."/>
        </authorList>
    </citation>
    <scope>NUCLEOTIDE SEQUENCE [LARGE SCALE GENOMIC DNA]</scope>
    <source>
        <strain evidence="1">Daus_M_001</strain>
        <tissue evidence="1">Leg muscle</tissue>
    </source>
</reference>
<accession>A0ABQ9G4R4</accession>
<gene>
    <name evidence="1" type="ORF">PR048_031261</name>
</gene>
<organism evidence="1 2">
    <name type="scientific">Dryococelus australis</name>
    <dbReference type="NCBI Taxonomy" id="614101"/>
    <lineage>
        <taxon>Eukaryota</taxon>
        <taxon>Metazoa</taxon>
        <taxon>Ecdysozoa</taxon>
        <taxon>Arthropoda</taxon>
        <taxon>Hexapoda</taxon>
        <taxon>Insecta</taxon>
        <taxon>Pterygota</taxon>
        <taxon>Neoptera</taxon>
        <taxon>Polyneoptera</taxon>
        <taxon>Phasmatodea</taxon>
        <taxon>Verophasmatodea</taxon>
        <taxon>Anareolatae</taxon>
        <taxon>Phasmatidae</taxon>
        <taxon>Eurycanthinae</taxon>
        <taxon>Dryococelus</taxon>
    </lineage>
</organism>
<evidence type="ECO:0000313" key="2">
    <source>
        <dbReference type="Proteomes" id="UP001159363"/>
    </source>
</evidence>
<keyword evidence="2" id="KW-1185">Reference proteome</keyword>
<proteinExistence type="predicted"/>
<sequence>MVCNTGVLRENPPDDNGRNVFHVGIFGRDSPFPNSIRESNPDRGGGVVVKTARLPPAARTWRVIDGKTARQHSALRIETMGELMRISRSPLAPPRKLLELRRAKFLQPGGHLKWLGDPRENPTTSGVVQRDSHMRISGIDPAGNRIQSA</sequence>
<evidence type="ECO:0000313" key="1">
    <source>
        <dbReference type="EMBL" id="KAJ8867459.1"/>
    </source>
</evidence>
<comment type="caution">
    <text evidence="1">The sequence shown here is derived from an EMBL/GenBank/DDBJ whole genome shotgun (WGS) entry which is preliminary data.</text>
</comment>
<name>A0ABQ9G4R4_9NEOP</name>
<protein>
    <submittedName>
        <fullName evidence="1">Uncharacterized protein</fullName>
    </submittedName>
</protein>
<dbReference type="Proteomes" id="UP001159363">
    <property type="component" value="Chromosome 14"/>
</dbReference>
<dbReference type="EMBL" id="JARBHB010000015">
    <property type="protein sequence ID" value="KAJ8867459.1"/>
    <property type="molecule type" value="Genomic_DNA"/>
</dbReference>